<sequence>MTEIASTIYQQKVNNPNPQFSAGTILHYSSKHLWLVTENRKAPEQTGSFRDWLSSFSSLSVGLEGMLRHHGNQKRKSKRGRKGVGPVDERWGLDGKKVLIGSRGVSLVGSYRVCFEVHDG</sequence>
<feature type="compositionally biased region" description="Basic residues" evidence="1">
    <location>
        <begin position="68"/>
        <end position="82"/>
    </location>
</feature>
<reference evidence="2 3" key="1">
    <citation type="journal article" date="2022" name="Nat. Ecol. Evol.">
        <title>A masculinizing supergene underlies an exaggerated male reproductive morph in a spider.</title>
        <authorList>
            <person name="Hendrickx F."/>
            <person name="De Corte Z."/>
            <person name="Sonet G."/>
            <person name="Van Belleghem S.M."/>
            <person name="Kostlbacher S."/>
            <person name="Vangestel C."/>
        </authorList>
    </citation>
    <scope>NUCLEOTIDE SEQUENCE [LARGE SCALE GENOMIC DNA]</scope>
    <source>
        <strain evidence="2">W744_W776</strain>
    </source>
</reference>
<dbReference type="Proteomes" id="UP000827092">
    <property type="component" value="Unassembled WGS sequence"/>
</dbReference>
<accession>A0AAV6VH18</accession>
<keyword evidence="3" id="KW-1185">Reference proteome</keyword>
<evidence type="ECO:0000256" key="1">
    <source>
        <dbReference type="SAM" id="MobiDB-lite"/>
    </source>
</evidence>
<feature type="region of interest" description="Disordered" evidence="1">
    <location>
        <begin position="67"/>
        <end position="88"/>
    </location>
</feature>
<name>A0AAV6VH18_9ARAC</name>
<gene>
    <name evidence="2" type="ORF">JTE90_027983</name>
</gene>
<dbReference type="EMBL" id="JAFNEN010000091">
    <property type="protein sequence ID" value="KAG8195242.1"/>
    <property type="molecule type" value="Genomic_DNA"/>
</dbReference>
<evidence type="ECO:0000313" key="3">
    <source>
        <dbReference type="Proteomes" id="UP000827092"/>
    </source>
</evidence>
<comment type="caution">
    <text evidence="2">The sequence shown here is derived from an EMBL/GenBank/DDBJ whole genome shotgun (WGS) entry which is preliminary data.</text>
</comment>
<dbReference type="AlphaFoldDB" id="A0AAV6VH18"/>
<protein>
    <submittedName>
        <fullName evidence="2">Uncharacterized protein</fullName>
    </submittedName>
</protein>
<evidence type="ECO:0000313" key="2">
    <source>
        <dbReference type="EMBL" id="KAG8195242.1"/>
    </source>
</evidence>
<organism evidence="2 3">
    <name type="scientific">Oedothorax gibbosus</name>
    <dbReference type="NCBI Taxonomy" id="931172"/>
    <lineage>
        <taxon>Eukaryota</taxon>
        <taxon>Metazoa</taxon>
        <taxon>Ecdysozoa</taxon>
        <taxon>Arthropoda</taxon>
        <taxon>Chelicerata</taxon>
        <taxon>Arachnida</taxon>
        <taxon>Araneae</taxon>
        <taxon>Araneomorphae</taxon>
        <taxon>Entelegynae</taxon>
        <taxon>Araneoidea</taxon>
        <taxon>Linyphiidae</taxon>
        <taxon>Erigoninae</taxon>
        <taxon>Oedothorax</taxon>
    </lineage>
</organism>
<proteinExistence type="predicted"/>